<organism evidence="1">
    <name type="scientific">Tanacetum cinerariifolium</name>
    <name type="common">Dalmatian daisy</name>
    <name type="synonym">Chrysanthemum cinerariifolium</name>
    <dbReference type="NCBI Taxonomy" id="118510"/>
    <lineage>
        <taxon>Eukaryota</taxon>
        <taxon>Viridiplantae</taxon>
        <taxon>Streptophyta</taxon>
        <taxon>Embryophyta</taxon>
        <taxon>Tracheophyta</taxon>
        <taxon>Spermatophyta</taxon>
        <taxon>Magnoliopsida</taxon>
        <taxon>eudicotyledons</taxon>
        <taxon>Gunneridae</taxon>
        <taxon>Pentapetalae</taxon>
        <taxon>asterids</taxon>
        <taxon>campanulids</taxon>
        <taxon>Asterales</taxon>
        <taxon>Asteraceae</taxon>
        <taxon>Asteroideae</taxon>
        <taxon>Anthemideae</taxon>
        <taxon>Anthemidinae</taxon>
        <taxon>Tanacetum</taxon>
    </lineage>
</organism>
<keyword evidence="1" id="KW-0648">Protein biosynthesis</keyword>
<reference evidence="1" key="1">
    <citation type="journal article" date="2019" name="Sci. Rep.">
        <title>Draft genome of Tanacetum cinerariifolium, the natural source of mosquito coil.</title>
        <authorList>
            <person name="Yamashiro T."/>
            <person name="Shiraishi A."/>
            <person name="Satake H."/>
            <person name="Nakayama K."/>
        </authorList>
    </citation>
    <scope>NUCLEOTIDE SEQUENCE</scope>
</reference>
<comment type="caution">
    <text evidence="1">The sequence shown here is derived from an EMBL/GenBank/DDBJ whole genome shotgun (WGS) entry which is preliminary data.</text>
</comment>
<protein>
    <submittedName>
        <fullName evidence="1">Eukaryotic translation initiation factor 3 subunit H-like</fullName>
    </submittedName>
</protein>
<evidence type="ECO:0000313" key="1">
    <source>
        <dbReference type="EMBL" id="GFA97003.1"/>
    </source>
</evidence>
<dbReference type="GO" id="GO:0003743">
    <property type="term" value="F:translation initiation factor activity"/>
    <property type="evidence" value="ECO:0007669"/>
    <property type="project" value="UniProtKB-KW"/>
</dbReference>
<proteinExistence type="predicted"/>
<accession>A0A699KLG4</accession>
<keyword evidence="1" id="KW-0396">Initiation factor</keyword>
<dbReference type="EMBL" id="BKCJ010524519">
    <property type="protein sequence ID" value="GFA97003.1"/>
    <property type="molecule type" value="Genomic_DNA"/>
</dbReference>
<dbReference type="AlphaFoldDB" id="A0A699KLG4"/>
<sequence length="123" mass="13154">MKIPSGLGAASSFGFLYVKDKRVSLALDVTPRPSFDVRVRASSSLNQSMATAAAATRSFLQVAATEEAVAPPLRVVQIEGLLNALFMLLRVATVLHVREGLRILKTRLDGVTSDCDGGRRARG</sequence>
<name>A0A699KLG4_TANCI</name>
<gene>
    <name evidence="1" type="ORF">Tci_668975</name>
</gene>